<evidence type="ECO:0000256" key="1">
    <source>
        <dbReference type="SAM" id="MobiDB-lite"/>
    </source>
</evidence>
<evidence type="ECO:0000313" key="3">
    <source>
        <dbReference type="Proteomes" id="UP000784294"/>
    </source>
</evidence>
<protein>
    <submittedName>
        <fullName evidence="2">Uncharacterized protein</fullName>
    </submittedName>
</protein>
<keyword evidence="3" id="KW-1185">Reference proteome</keyword>
<accession>A0A448XBH1</accession>
<dbReference type="AlphaFoldDB" id="A0A448XBH1"/>
<dbReference type="EMBL" id="CAAALY010244870">
    <property type="protein sequence ID" value="VEL32914.1"/>
    <property type="molecule type" value="Genomic_DNA"/>
</dbReference>
<gene>
    <name evidence="2" type="ORF">PXEA_LOCUS26354</name>
</gene>
<reference evidence="2" key="1">
    <citation type="submission" date="2018-11" db="EMBL/GenBank/DDBJ databases">
        <authorList>
            <consortium name="Pathogen Informatics"/>
        </authorList>
    </citation>
    <scope>NUCLEOTIDE SEQUENCE</scope>
</reference>
<evidence type="ECO:0000313" key="2">
    <source>
        <dbReference type="EMBL" id="VEL32914.1"/>
    </source>
</evidence>
<feature type="region of interest" description="Disordered" evidence="1">
    <location>
        <begin position="70"/>
        <end position="106"/>
    </location>
</feature>
<proteinExistence type="predicted"/>
<name>A0A448XBH1_9PLAT</name>
<organism evidence="2 3">
    <name type="scientific">Protopolystoma xenopodis</name>
    <dbReference type="NCBI Taxonomy" id="117903"/>
    <lineage>
        <taxon>Eukaryota</taxon>
        <taxon>Metazoa</taxon>
        <taxon>Spiralia</taxon>
        <taxon>Lophotrochozoa</taxon>
        <taxon>Platyhelminthes</taxon>
        <taxon>Monogenea</taxon>
        <taxon>Polyopisthocotylea</taxon>
        <taxon>Polystomatidea</taxon>
        <taxon>Polystomatidae</taxon>
        <taxon>Protopolystoma</taxon>
    </lineage>
</organism>
<sequence>MPLPNPLDWPSHLAHPPPPRVFLSLPLCFFCVNRNCRLLLSPSPHRSPPTPPTLHTRIIRSGDGVNYSRNPISPRLLQPGHTSGGPSTPALGLPNPSRPSLRPTPRVSGLAAGHYAGRENMCRNWMHVVACCGTIHLLLSLV</sequence>
<comment type="caution">
    <text evidence="2">The sequence shown here is derived from an EMBL/GenBank/DDBJ whole genome shotgun (WGS) entry which is preliminary data.</text>
</comment>
<dbReference type="Proteomes" id="UP000784294">
    <property type="component" value="Unassembled WGS sequence"/>
</dbReference>